<evidence type="ECO:0000313" key="2">
    <source>
        <dbReference type="EMBL" id="AKI79307.1"/>
    </source>
</evidence>
<dbReference type="PANTHER" id="PTHR43788">
    <property type="entry name" value="DNA2/NAM7 HELICASE FAMILY MEMBER"/>
    <property type="match status" value="1"/>
</dbReference>
<keyword evidence="2" id="KW-0378">Hydrolase</keyword>
<evidence type="ECO:0000259" key="1">
    <source>
        <dbReference type="Pfam" id="PF13538"/>
    </source>
</evidence>
<organismHost>
    <name type="scientific">Acanthamoeba polyphaga</name>
    <name type="common">Amoeba</name>
    <dbReference type="NCBI Taxonomy" id="5757"/>
</organismHost>
<sequence>MFNTKQQLTANKLLEFINQNTHKIFYLIGFAGSGKTYTISKITKKFLVDELIENIYYCAPTHKALKVLESYIKSNINASDKDLSNKIKFMTIHKLLEFKPIIQTETGSKVFKSTKESKFLKNISKNLVVIDECSMISQEMVDELNKYINLYPIKIIYMGDPKQLPPVGEVESLIFSTIPNNYQYHIVLDEIMRTNSVDIKAVCSVIRNWNLNDQINQKLIDVFNNSTTRRFRMYHIRNDYNKSSWFKSFIKEIQNNEVPIILTWKNSTSDYYNNIIRKFIHKSEEIDNYMINDYLMFNNYYASPENNESFFTSDMVKIIHTTTITKILYNWSEQLISKPKTDLDRNYNSLIRKISKLDNEFKINVLQVKRIQSDVVSSNNTDVHIIHVITFSDLNRYREILKNIKEQIESFYKRFRIDTIVSKLWDIYHTKLIEPYAEINFGYSITSHKSQGSTYRSVYVDVKDICSNSNKTEMQKSLYTSAGRASERLGFMIE</sequence>
<dbReference type="Gene3D" id="3.40.50.300">
    <property type="entry name" value="P-loop containing nucleotide triphosphate hydrolases"/>
    <property type="match status" value="2"/>
</dbReference>
<keyword evidence="2" id="KW-0067">ATP-binding</keyword>
<accession>A0A0G2Y6A6</accession>
<dbReference type="GO" id="GO:0004386">
    <property type="term" value="F:helicase activity"/>
    <property type="evidence" value="ECO:0007669"/>
    <property type="project" value="UniProtKB-KW"/>
</dbReference>
<feature type="domain" description="UvrD-like helicase C-terminal" evidence="1">
    <location>
        <begin position="442"/>
        <end position="490"/>
    </location>
</feature>
<dbReference type="InterPro" id="IPR027417">
    <property type="entry name" value="P-loop_NTPase"/>
</dbReference>
<protein>
    <submittedName>
        <fullName evidence="2">Putative DNA helicase</fullName>
    </submittedName>
</protein>
<dbReference type="Pfam" id="PF13538">
    <property type="entry name" value="UvrD_C_2"/>
    <property type="match status" value="1"/>
</dbReference>
<dbReference type="SUPFAM" id="SSF52540">
    <property type="entry name" value="P-loop containing nucleoside triphosphate hydrolases"/>
    <property type="match status" value="1"/>
</dbReference>
<keyword evidence="2" id="KW-0547">Nucleotide-binding</keyword>
<reference evidence="2 3" key="1">
    <citation type="submission" date="2014-10" db="EMBL/GenBank/DDBJ databases">
        <title>Pan-genome analysis of Brazilian lineage A amoebal mimiviruses.</title>
        <authorList>
            <person name="Assis F.L."/>
            <person name="Abrahao J.S."/>
            <person name="Kroon E.G."/>
            <person name="Dornas F.P."/>
            <person name="Andrade K.R."/>
            <person name="Borato P.V.M."/>
            <person name="Pilotto M.R."/>
            <person name="Benamar S."/>
            <person name="LaScola B."/>
            <person name="Colson P."/>
        </authorList>
    </citation>
    <scope>NUCLEOTIDE SEQUENCE [LARGE SCALE GENOMIC DNA]</scope>
    <source>
        <strain evidence="2 3">Oyster</strain>
    </source>
</reference>
<proteinExistence type="predicted"/>
<keyword evidence="2" id="KW-0347">Helicase</keyword>
<dbReference type="Pfam" id="PF13245">
    <property type="entry name" value="AAA_19"/>
    <property type="match status" value="1"/>
</dbReference>
<dbReference type="Proteomes" id="UP000241474">
    <property type="component" value="Segment"/>
</dbReference>
<name>A0A0G2Y6A6_MIMIV</name>
<dbReference type="InterPro" id="IPR027785">
    <property type="entry name" value="UvrD-like_helicase_C"/>
</dbReference>
<dbReference type="InterPro" id="IPR050534">
    <property type="entry name" value="Coronavir_polyprotein_1ab"/>
</dbReference>
<organism evidence="2 3">
    <name type="scientific">Acanthamoeba polyphaga mimivirus</name>
    <name type="common">APMV</name>
    <dbReference type="NCBI Taxonomy" id="212035"/>
    <lineage>
        <taxon>Viruses</taxon>
        <taxon>Varidnaviria</taxon>
        <taxon>Bamfordvirae</taxon>
        <taxon>Nucleocytoviricota</taxon>
        <taxon>Megaviricetes</taxon>
        <taxon>Imitervirales</taxon>
        <taxon>Mimiviridae</taxon>
        <taxon>Megamimivirinae</taxon>
        <taxon>Mimivirus</taxon>
        <taxon>Mimivirus bradfordmassiliense</taxon>
    </lineage>
</organism>
<evidence type="ECO:0000313" key="3">
    <source>
        <dbReference type="Proteomes" id="UP000241474"/>
    </source>
</evidence>
<dbReference type="EMBL" id="KM982401">
    <property type="protein sequence ID" value="AKI79307.1"/>
    <property type="molecule type" value="Genomic_DNA"/>
</dbReference>